<dbReference type="PROSITE" id="PS50088">
    <property type="entry name" value="ANK_REPEAT"/>
    <property type="match status" value="1"/>
</dbReference>
<keyword evidence="4" id="KW-1185">Reference proteome</keyword>
<name>A0A9W4UPS7_9PLEO</name>
<feature type="region of interest" description="Disordered" evidence="2">
    <location>
        <begin position="1"/>
        <end position="41"/>
    </location>
</feature>
<dbReference type="PROSITE" id="PS50297">
    <property type="entry name" value="ANK_REP_REGION"/>
    <property type="match status" value="1"/>
</dbReference>
<accession>A0A9W4UPS7</accession>
<dbReference type="AlphaFoldDB" id="A0A9W4UPS7"/>
<feature type="region of interest" description="Disordered" evidence="2">
    <location>
        <begin position="395"/>
        <end position="418"/>
    </location>
</feature>
<keyword evidence="1" id="KW-0040">ANK repeat</keyword>
<organism evidence="3 4">
    <name type="scientific">Periconia digitata</name>
    <dbReference type="NCBI Taxonomy" id="1303443"/>
    <lineage>
        <taxon>Eukaryota</taxon>
        <taxon>Fungi</taxon>
        <taxon>Dikarya</taxon>
        <taxon>Ascomycota</taxon>
        <taxon>Pezizomycotina</taxon>
        <taxon>Dothideomycetes</taxon>
        <taxon>Pleosporomycetidae</taxon>
        <taxon>Pleosporales</taxon>
        <taxon>Massarineae</taxon>
        <taxon>Periconiaceae</taxon>
        <taxon>Periconia</taxon>
    </lineage>
</organism>
<feature type="compositionally biased region" description="Polar residues" evidence="2">
    <location>
        <begin position="130"/>
        <end position="161"/>
    </location>
</feature>
<dbReference type="SUPFAM" id="SSF48403">
    <property type="entry name" value="Ankyrin repeat"/>
    <property type="match status" value="1"/>
</dbReference>
<feature type="compositionally biased region" description="Low complexity" evidence="2">
    <location>
        <begin position="291"/>
        <end position="304"/>
    </location>
</feature>
<dbReference type="Proteomes" id="UP001152607">
    <property type="component" value="Unassembled WGS sequence"/>
</dbReference>
<evidence type="ECO:0000313" key="4">
    <source>
        <dbReference type="Proteomes" id="UP001152607"/>
    </source>
</evidence>
<reference evidence="3" key="1">
    <citation type="submission" date="2023-01" db="EMBL/GenBank/DDBJ databases">
        <authorList>
            <person name="Van Ghelder C."/>
            <person name="Rancurel C."/>
        </authorList>
    </citation>
    <scope>NUCLEOTIDE SEQUENCE</scope>
    <source>
        <strain evidence="3">CNCM I-4278</strain>
    </source>
</reference>
<comment type="caution">
    <text evidence="3">The sequence shown here is derived from an EMBL/GenBank/DDBJ whole genome shotgun (WGS) entry which is preliminary data.</text>
</comment>
<evidence type="ECO:0000256" key="1">
    <source>
        <dbReference type="PROSITE-ProRule" id="PRU00023"/>
    </source>
</evidence>
<dbReference type="Gene3D" id="1.25.40.20">
    <property type="entry name" value="Ankyrin repeat-containing domain"/>
    <property type="match status" value="1"/>
</dbReference>
<sequence length="764" mass="85385">MAPRRYGPSRLSALRAPSGSGRGVQKRKKTIKEDGHLGRGRKNTWSQPWLKRLAVLRLCGLHFSEIFEVLGVLSRNLTPKVERTAQHNMKELFGTGWKDLCATDNDTLKRRLRFLLASEHIRTSHKRNHVSSSKSASRSDETTSSTSARKSCISFQGSSSELTREPLPSLEGSIADLTRQSTVSSYQSYPELLFQHSGTSTTTTNFTDPSPDGSSSAVIGFDDVSPFDCSSLLAHEHASEITYTPLEEQRPVTSLDRTQQTQIIQEIIFSRRMEETPSTALSNEDIQNHLSDSSSHSTDISFPSNSDRTLDDPIEAMADQQLAWHKGSEKSSWISRSSQMSKISGILKGYGRTSADRFLIKSVLSLRYSLSSLGTSIRESLSDASFVSRENNRTSFTQPLENEDVNSPSHPTAASLTEQQERIRSQNRLLLEICCSQDLNCVHRQITNCVNIPSARLDNLQSLSTEKLDQFGRNALFFAASVGAPLHVLLTLIRHFCMVINTRDVDNRSFMFYLDPRGLTRRECGCEFDLHDTAFQCLMMNLYHSGFDFGHVDCESKTFLDLLCLSEYFQIAWLVGLMSSNADMNGIVKRMASAHDCDGLSFTDRLSTEDLKTFLRCYTTAELSQLASSLEDRTQMHELMSDLTNRSFTDENLLPLVRDLYKQGADLDRHLIFGTTPLIFAAKQCCLETIRFLLSTGVDIHTRDSSGRTAVDYAMANFNSSRNAKTPTPFLAQALVAMLQFSGSKAKPLSIRSFLPSAMRKTAS</sequence>
<feature type="region of interest" description="Disordered" evidence="2">
    <location>
        <begin position="288"/>
        <end position="309"/>
    </location>
</feature>
<proteinExistence type="predicted"/>
<evidence type="ECO:0000313" key="3">
    <source>
        <dbReference type="EMBL" id="CAI6340703.1"/>
    </source>
</evidence>
<dbReference type="OrthoDB" id="3799462at2759"/>
<gene>
    <name evidence="3" type="ORF">PDIGIT_LOCUS13887</name>
</gene>
<dbReference type="EMBL" id="CAOQHR010000011">
    <property type="protein sequence ID" value="CAI6340703.1"/>
    <property type="molecule type" value="Genomic_DNA"/>
</dbReference>
<evidence type="ECO:0000256" key="2">
    <source>
        <dbReference type="SAM" id="MobiDB-lite"/>
    </source>
</evidence>
<protein>
    <submittedName>
        <fullName evidence="3">Uncharacterized protein</fullName>
    </submittedName>
</protein>
<dbReference type="Pfam" id="PF12796">
    <property type="entry name" value="Ank_2"/>
    <property type="match status" value="1"/>
</dbReference>
<feature type="repeat" description="ANK" evidence="1">
    <location>
        <begin position="673"/>
        <end position="705"/>
    </location>
</feature>
<dbReference type="InterPro" id="IPR036770">
    <property type="entry name" value="Ankyrin_rpt-contain_sf"/>
</dbReference>
<dbReference type="InterPro" id="IPR002110">
    <property type="entry name" value="Ankyrin_rpt"/>
</dbReference>
<feature type="region of interest" description="Disordered" evidence="2">
    <location>
        <begin position="125"/>
        <end position="173"/>
    </location>
</feature>